<dbReference type="AlphaFoldDB" id="A0A1H8U0I1"/>
<name>A0A1H8U0I1_9PROT</name>
<feature type="signal peptide" evidence="1">
    <location>
        <begin position="1"/>
        <end position="20"/>
    </location>
</feature>
<dbReference type="Proteomes" id="UP000198814">
    <property type="component" value="Unassembled WGS sequence"/>
</dbReference>
<gene>
    <name evidence="2" type="ORF">SAMN05216333_12921</name>
</gene>
<evidence type="ECO:0000313" key="3">
    <source>
        <dbReference type="Proteomes" id="UP000198814"/>
    </source>
</evidence>
<evidence type="ECO:0000313" key="2">
    <source>
        <dbReference type="EMBL" id="SEO96333.1"/>
    </source>
</evidence>
<keyword evidence="3" id="KW-1185">Reference proteome</keyword>
<proteinExistence type="predicted"/>
<evidence type="ECO:0000256" key="1">
    <source>
        <dbReference type="SAM" id="SignalP"/>
    </source>
</evidence>
<protein>
    <submittedName>
        <fullName evidence="2">Uncharacterized protein</fullName>
    </submittedName>
</protein>
<dbReference type="STRING" id="42354.SAMN05216333_12921"/>
<dbReference type="OrthoDB" id="8548855at2"/>
<dbReference type="RefSeq" id="WP_090321811.1">
    <property type="nucleotide sequence ID" value="NZ_FNOE01000032.1"/>
</dbReference>
<feature type="chain" id="PRO_5011537104" evidence="1">
    <location>
        <begin position="21"/>
        <end position="299"/>
    </location>
</feature>
<accession>A0A1H8U0I1</accession>
<keyword evidence="1" id="KW-0732">Signal</keyword>
<reference evidence="3" key="1">
    <citation type="submission" date="2016-10" db="EMBL/GenBank/DDBJ databases">
        <authorList>
            <person name="Varghese N."/>
            <person name="Submissions S."/>
        </authorList>
    </citation>
    <scope>NUCLEOTIDE SEQUENCE [LARGE SCALE GENOMIC DNA]</scope>
    <source>
        <strain evidence="3">Nm76</strain>
    </source>
</reference>
<sequence>MNSYHWCISIFLLLFSTAVAGSSCQVVGKISDIVNKNNGSSAYVLRAACEPQERVVAFVYQWLYEGDRIEITGNAEVLVSLAKGEKRVFTQNTNGISLHEQTINDIHKNQNSISGKVQIAIGIWKALERQRKSIPYFNKVRGSAQNLVITEDPLLPSGLQYLPADYDRIALLWKGGPATVISTSAEKVKEIRSESWSYLVLPISGNQSENLIRLQNKDISWNIKTASTIPVPQGINESDLISPSSQLARALWILKEGPGEWRLFALSELARLSQEGVFSAEELWKAALSGELVSVLQAK</sequence>
<organism evidence="2 3">
    <name type="scientific">Nitrosomonas oligotropha</name>
    <dbReference type="NCBI Taxonomy" id="42354"/>
    <lineage>
        <taxon>Bacteria</taxon>
        <taxon>Pseudomonadati</taxon>
        <taxon>Pseudomonadota</taxon>
        <taxon>Betaproteobacteria</taxon>
        <taxon>Nitrosomonadales</taxon>
        <taxon>Nitrosomonadaceae</taxon>
        <taxon>Nitrosomonas</taxon>
    </lineage>
</organism>
<dbReference type="EMBL" id="FODO01000029">
    <property type="protein sequence ID" value="SEO96333.1"/>
    <property type="molecule type" value="Genomic_DNA"/>
</dbReference>